<dbReference type="GO" id="GO:0005975">
    <property type="term" value="P:carbohydrate metabolic process"/>
    <property type="evidence" value="ECO:0007669"/>
    <property type="project" value="InterPro"/>
</dbReference>
<dbReference type="InterPro" id="IPR008928">
    <property type="entry name" value="6-hairpin_glycosidase_sf"/>
</dbReference>
<dbReference type="NCBIfam" id="TIGR01180">
    <property type="entry name" value="aman2_put"/>
    <property type="match status" value="1"/>
</dbReference>
<dbReference type="SUPFAM" id="SSF48208">
    <property type="entry name" value="Six-hairpin glycosidases"/>
    <property type="match status" value="1"/>
</dbReference>
<accession>A0A4Y9ZAQ6</accession>
<gene>
    <name evidence="3" type="ORF">EVG20_g2072</name>
</gene>
<dbReference type="Gene3D" id="2.70.98.10">
    <property type="match status" value="1"/>
</dbReference>
<dbReference type="PANTHER" id="PTHR12143">
    <property type="entry name" value="PEPTIDE N-GLYCANASE PNGASE -RELATED"/>
    <property type="match status" value="1"/>
</dbReference>
<dbReference type="AlphaFoldDB" id="A0A4Y9ZAQ6"/>
<dbReference type="GO" id="GO:0006516">
    <property type="term" value="P:glycoprotein catabolic process"/>
    <property type="evidence" value="ECO:0007669"/>
    <property type="project" value="TreeGrafter"/>
</dbReference>
<dbReference type="InterPro" id="IPR041371">
    <property type="entry name" value="GH92_N"/>
</dbReference>
<comment type="caution">
    <text evidence="3">The sequence shown here is derived from an EMBL/GenBank/DDBJ whole genome shotgun (WGS) entry which is preliminary data.</text>
</comment>
<dbReference type="InterPro" id="IPR050883">
    <property type="entry name" value="PNGase"/>
</dbReference>
<evidence type="ECO:0000259" key="2">
    <source>
        <dbReference type="Pfam" id="PF17678"/>
    </source>
</evidence>
<reference evidence="3 4" key="1">
    <citation type="submission" date="2019-02" db="EMBL/GenBank/DDBJ databases">
        <title>Genome sequencing of the rare red list fungi Dentipellis fragilis.</title>
        <authorList>
            <person name="Buettner E."/>
            <person name="Kellner H."/>
        </authorList>
    </citation>
    <scope>NUCLEOTIDE SEQUENCE [LARGE SCALE GENOMIC DNA]</scope>
    <source>
        <strain evidence="3 4">DSM 105465</strain>
    </source>
</reference>
<dbReference type="PANTHER" id="PTHR12143:SF42">
    <property type="entry name" value="PUTATIVE SUBFAMILY (AFU_ORTHOLOGUE AFUA_6G13760)-RELATED"/>
    <property type="match status" value="1"/>
</dbReference>
<dbReference type="FunFam" id="3.30.2080.10:FF:000001">
    <property type="entry name" value="Alpha-1,2-mannosidase subfamily"/>
    <property type="match status" value="1"/>
</dbReference>
<dbReference type="GO" id="GO:0005829">
    <property type="term" value="C:cytosol"/>
    <property type="evidence" value="ECO:0007669"/>
    <property type="project" value="TreeGrafter"/>
</dbReference>
<name>A0A4Y9ZAQ6_9AGAM</name>
<dbReference type="FunFam" id="1.20.1050.60:FF:000002">
    <property type="entry name" value="Glycosyl hydrolase family 92"/>
    <property type="match status" value="1"/>
</dbReference>
<dbReference type="Gene3D" id="3.30.2080.10">
    <property type="entry name" value="GH92 mannosidase domain"/>
    <property type="match status" value="1"/>
</dbReference>
<dbReference type="InterPro" id="IPR014718">
    <property type="entry name" value="GH-type_carb-bd"/>
</dbReference>
<dbReference type="InterPro" id="IPR012939">
    <property type="entry name" value="Glyco_hydro_92"/>
</dbReference>
<evidence type="ECO:0000313" key="4">
    <source>
        <dbReference type="Proteomes" id="UP000298327"/>
    </source>
</evidence>
<protein>
    <recommendedName>
        <fullName evidence="5">Glycoside hydrolase family 92 protein</fullName>
    </recommendedName>
</protein>
<dbReference type="Pfam" id="PF07971">
    <property type="entry name" value="Glyco_hydro_92"/>
    <property type="match status" value="1"/>
</dbReference>
<evidence type="ECO:0008006" key="5">
    <source>
        <dbReference type="Google" id="ProtNLM"/>
    </source>
</evidence>
<dbReference type="EMBL" id="SEOQ01000075">
    <property type="protein sequence ID" value="TFY70933.1"/>
    <property type="molecule type" value="Genomic_DNA"/>
</dbReference>
<dbReference type="Pfam" id="PF17678">
    <property type="entry name" value="Glyco_hydro_92N"/>
    <property type="match status" value="1"/>
</dbReference>
<dbReference type="Gene3D" id="1.20.1610.10">
    <property type="entry name" value="alpha-1,2-mannosidases domains"/>
    <property type="match status" value="1"/>
</dbReference>
<organism evidence="3 4">
    <name type="scientific">Dentipellis fragilis</name>
    <dbReference type="NCBI Taxonomy" id="205917"/>
    <lineage>
        <taxon>Eukaryota</taxon>
        <taxon>Fungi</taxon>
        <taxon>Dikarya</taxon>
        <taxon>Basidiomycota</taxon>
        <taxon>Agaricomycotina</taxon>
        <taxon>Agaricomycetes</taxon>
        <taxon>Russulales</taxon>
        <taxon>Hericiaceae</taxon>
        <taxon>Dentipellis</taxon>
    </lineage>
</organism>
<dbReference type="OrthoDB" id="449263at2759"/>
<feature type="domain" description="Glycosyl hydrolase family 92" evidence="1">
    <location>
        <begin position="375"/>
        <end position="853"/>
    </location>
</feature>
<dbReference type="GO" id="GO:0030246">
    <property type="term" value="F:carbohydrate binding"/>
    <property type="evidence" value="ECO:0007669"/>
    <property type="project" value="InterPro"/>
</dbReference>
<feature type="domain" description="Glycosyl hydrolase family 92 N-terminal" evidence="2">
    <location>
        <begin position="114"/>
        <end position="368"/>
    </location>
</feature>
<dbReference type="GO" id="GO:0005634">
    <property type="term" value="C:nucleus"/>
    <property type="evidence" value="ECO:0007669"/>
    <property type="project" value="TreeGrafter"/>
</dbReference>
<dbReference type="GO" id="GO:0000224">
    <property type="term" value="F:peptide-N4-(N-acetyl-beta-glucosaminyl)asparagine amidase activity"/>
    <property type="evidence" value="ECO:0007669"/>
    <property type="project" value="TreeGrafter"/>
</dbReference>
<keyword evidence="4" id="KW-1185">Reference proteome</keyword>
<proteinExistence type="predicted"/>
<dbReference type="InterPro" id="IPR005887">
    <property type="entry name" value="GH92_a_mannosidase_put"/>
</dbReference>
<dbReference type="Proteomes" id="UP000298327">
    <property type="component" value="Unassembled WGS sequence"/>
</dbReference>
<dbReference type="STRING" id="205917.A0A4Y9ZAQ6"/>
<evidence type="ECO:0000259" key="1">
    <source>
        <dbReference type="Pfam" id="PF07971"/>
    </source>
</evidence>
<dbReference type="Gene3D" id="1.20.1050.60">
    <property type="entry name" value="alpha-1,2-mannosidase"/>
    <property type="match status" value="1"/>
</dbReference>
<evidence type="ECO:0000313" key="3">
    <source>
        <dbReference type="EMBL" id="TFY70933.1"/>
    </source>
</evidence>
<sequence>MAPLKPLEIPEPTISRVPATSTMRLSPSLGHDLPNFARGLADVQITMARRALSAATDGSCTYRVTFFSAICALYNLALPAEMVVLSTFVAVVVLGVASVGAKLSPGAAADPAQYVNQLIGTANGGHVFAGATLPFAVADSNSNDNQGGFVSDGTSIRGISQLHDDGTGGGSSLGNFKILPMLCNVTQGSCQTNEVERSLPPGNDLLVTPATSPGYFSIGLGDNFTAEVTVTAHTALHRITYHMLPSDATPATLLVDLTNDLSHSFANGSIQIQTPSTHLNSSGNFGPSRTTRVTGGGNFGPSFGIGTYNVFFCLDAPGVGSAAVYNGNTILNGTNFTVNFEPAGALLQLDSNALKATKSELLVRIGVSFLSSERACEYASTEIPDITSASFNKVKAAARARWNDVLGTVQVDTRGVTKDRNEIFWSSLYRSYISPINVTGDNPLWESTEPYYDSYYCIWDSFRTVHPLFTITQPGPQAEMVRALIDIYRHLGFLPDCRMSTDQGFTQGGSNADSLLADSFVKGIKGGIDWQIGYEAMVKDATVEPPNWGIEGRGGIESRKQLHYVPQWDTTDPSPVGSTPGRSASRTLEYSYNDFSIALVAKGLGHTTDYNTYVNASGDWVNLWDPSVNNTGFSGFIQPRLSDGTFVFVDPRHCSPVLGHLDCFLNPTGGEFYEASSWEYSFYVPHDMAKVIGLMGGQDTFVKRLDAGWDNLYLDIGDEPAFLLAFLYNYGGAPSHTVDRVLTILAQNYSTAVGGLPGNDDSGAMGAFVVWSSFGIYPVAGQAVYLISSPLYPSISITNQITGTTAHIKVINFDGATTNKYIQHATLNGKPYNRNWLSHDIFVKGGTLVLTVGPKPSTWGTRPEDLPPSISTGYKVD</sequence>